<dbReference type="EMBL" id="JAMPKX010000020">
    <property type="protein sequence ID" value="MEP0950102.1"/>
    <property type="molecule type" value="Genomic_DNA"/>
</dbReference>
<evidence type="ECO:0000313" key="4">
    <source>
        <dbReference type="Proteomes" id="UP001482513"/>
    </source>
</evidence>
<feature type="domain" description="YhcG PDDEXK nuclease" evidence="1">
    <location>
        <begin position="176"/>
        <end position="330"/>
    </location>
</feature>
<evidence type="ECO:0000259" key="1">
    <source>
        <dbReference type="Pfam" id="PF06250"/>
    </source>
</evidence>
<organism evidence="3 4">
    <name type="scientific">Leptolyngbya subtilissima DQ-A4</name>
    <dbReference type="NCBI Taxonomy" id="2933933"/>
    <lineage>
        <taxon>Bacteria</taxon>
        <taxon>Bacillati</taxon>
        <taxon>Cyanobacteriota</taxon>
        <taxon>Cyanophyceae</taxon>
        <taxon>Leptolyngbyales</taxon>
        <taxon>Leptolyngbyaceae</taxon>
        <taxon>Leptolyngbya group</taxon>
        <taxon>Leptolyngbya</taxon>
    </lineage>
</organism>
<proteinExistence type="predicted"/>
<evidence type="ECO:0000313" key="3">
    <source>
        <dbReference type="EMBL" id="MEP0950102.1"/>
    </source>
</evidence>
<dbReference type="InterPro" id="IPR009362">
    <property type="entry name" value="YhcG_C"/>
</dbReference>
<dbReference type="PANTHER" id="PTHR30547:SF0">
    <property type="entry name" value="BLR8175 PROTEIN"/>
    <property type="match status" value="1"/>
</dbReference>
<dbReference type="InterPro" id="IPR041527">
    <property type="entry name" value="YhcG_N"/>
</dbReference>
<dbReference type="Pfam" id="PF17761">
    <property type="entry name" value="DUF1016_N"/>
    <property type="match status" value="1"/>
</dbReference>
<dbReference type="PANTHER" id="PTHR30547">
    <property type="entry name" value="UNCHARACTERIZED PROTEIN YHCG-RELATED"/>
    <property type="match status" value="1"/>
</dbReference>
<accession>A0ABV0KDY2</accession>
<dbReference type="Pfam" id="PF06250">
    <property type="entry name" value="YhcG_C"/>
    <property type="match status" value="1"/>
</dbReference>
<dbReference type="Proteomes" id="UP001482513">
    <property type="component" value="Unassembled WGS sequence"/>
</dbReference>
<sequence>MPKQSPLSLDSNYTAFLDGLKQRIRTAQVKAALAVNHELILLYWHVGREIIAKQKQASWGSKVIDHLARDLKREFPDIKGFSRSNLKAMRVFAEAYTEEQIGQQAVGQIPWSHNIRIIEKVKDPQARLWYVQQTVENGWSRNILEMQIESGLFERTGGAVTNFKHVLPAPQSDLAQQLIKDPYNFDFLTLAKEAQERDLERGLVDHIRDFLLELGMGFSFLGSQYPLVVSGKEYRLDLLFYHVKLHCYIVLDLKMGEFEPQHSGQMSFYVAAVDNLLRSGQDAPTIGIILCKTKDKTTVEYALQGSRQPIGVSTYQLQDQLPPDIQNRLPTVEQFEMELSTAIEEIEEDSNLGDEDSSLD</sequence>
<reference evidence="3 4" key="1">
    <citation type="submission" date="2022-04" db="EMBL/GenBank/DDBJ databases">
        <title>Positive selection, recombination, and allopatry shape intraspecific diversity of widespread and dominant cyanobacteria.</title>
        <authorList>
            <person name="Wei J."/>
            <person name="Shu W."/>
            <person name="Hu C."/>
        </authorList>
    </citation>
    <scope>NUCLEOTIDE SEQUENCE [LARGE SCALE GENOMIC DNA]</scope>
    <source>
        <strain evidence="3 4">DQ-A4</strain>
    </source>
</reference>
<dbReference type="InterPro" id="IPR053148">
    <property type="entry name" value="PD-DEXK-like_domain"/>
</dbReference>
<evidence type="ECO:0000259" key="2">
    <source>
        <dbReference type="Pfam" id="PF17761"/>
    </source>
</evidence>
<gene>
    <name evidence="3" type="ORF">NC992_24730</name>
</gene>
<comment type="caution">
    <text evidence="3">The sequence shown here is derived from an EMBL/GenBank/DDBJ whole genome shotgun (WGS) entry which is preliminary data.</text>
</comment>
<dbReference type="InterPro" id="IPR011856">
    <property type="entry name" value="tRNA_endonuc-like_dom_sf"/>
</dbReference>
<protein>
    <submittedName>
        <fullName evidence="3">PDDEXK nuclease domain-containing protein</fullName>
    </submittedName>
</protein>
<dbReference type="Gene3D" id="3.40.1350.10">
    <property type="match status" value="1"/>
</dbReference>
<feature type="domain" description="YhcG N-terminal" evidence="2">
    <location>
        <begin position="20"/>
        <end position="155"/>
    </location>
</feature>
<keyword evidence="4" id="KW-1185">Reference proteome</keyword>
<dbReference type="RefSeq" id="WP_190707412.1">
    <property type="nucleotide sequence ID" value="NZ_JAMPKX010000020.1"/>
</dbReference>
<name>A0ABV0KDY2_9CYAN</name>